<evidence type="ECO:0000313" key="3">
    <source>
        <dbReference type="Proteomes" id="UP001633002"/>
    </source>
</evidence>
<evidence type="ECO:0000313" key="2">
    <source>
        <dbReference type="EMBL" id="KAL3690494.1"/>
    </source>
</evidence>
<feature type="compositionally biased region" description="Basic and acidic residues" evidence="1">
    <location>
        <begin position="69"/>
        <end position="87"/>
    </location>
</feature>
<dbReference type="Proteomes" id="UP001633002">
    <property type="component" value="Unassembled WGS sequence"/>
</dbReference>
<feature type="region of interest" description="Disordered" evidence="1">
    <location>
        <begin position="69"/>
        <end position="104"/>
    </location>
</feature>
<dbReference type="EMBL" id="JBJQOH010000004">
    <property type="protein sequence ID" value="KAL3690494.1"/>
    <property type="molecule type" value="Genomic_DNA"/>
</dbReference>
<organism evidence="2 3">
    <name type="scientific">Riccia sorocarpa</name>
    <dbReference type="NCBI Taxonomy" id="122646"/>
    <lineage>
        <taxon>Eukaryota</taxon>
        <taxon>Viridiplantae</taxon>
        <taxon>Streptophyta</taxon>
        <taxon>Embryophyta</taxon>
        <taxon>Marchantiophyta</taxon>
        <taxon>Marchantiopsida</taxon>
        <taxon>Marchantiidae</taxon>
        <taxon>Marchantiales</taxon>
        <taxon>Ricciaceae</taxon>
        <taxon>Riccia</taxon>
    </lineage>
</organism>
<feature type="compositionally biased region" description="Acidic residues" evidence="1">
    <location>
        <begin position="93"/>
        <end position="104"/>
    </location>
</feature>
<evidence type="ECO:0000256" key="1">
    <source>
        <dbReference type="SAM" id="MobiDB-lite"/>
    </source>
</evidence>
<name>A0ABD3HJD4_9MARC</name>
<dbReference type="AlphaFoldDB" id="A0ABD3HJD4"/>
<gene>
    <name evidence="2" type="ORF">R1sor_016803</name>
</gene>
<comment type="caution">
    <text evidence="2">The sequence shown here is derived from an EMBL/GenBank/DDBJ whole genome shotgun (WGS) entry which is preliminary data.</text>
</comment>
<keyword evidence="3" id="KW-1185">Reference proteome</keyword>
<protein>
    <submittedName>
        <fullName evidence="2">Uncharacterized protein</fullName>
    </submittedName>
</protein>
<feature type="region of interest" description="Disordered" evidence="1">
    <location>
        <begin position="134"/>
        <end position="172"/>
    </location>
</feature>
<accession>A0ABD3HJD4</accession>
<proteinExistence type="predicted"/>
<sequence>MIRSGQYMPGLKWATMKPMSQLRVERIWQGCVAPETITVTDIDYILFGSSHNDRYFSSSHRMELLIAEARKHKEEEDHKPDDREHQPRAPGSPDEDFDDDELPDIVDLDDIIEPGMDAKVLMFDLLAVGYGVRRRPAPRPEEPRNDQQQADNVIRENNDEMPEYIPLVRPPT</sequence>
<reference evidence="2 3" key="1">
    <citation type="submission" date="2024-09" db="EMBL/GenBank/DDBJ databases">
        <title>Chromosome-scale assembly of Riccia sorocarpa.</title>
        <authorList>
            <person name="Paukszto L."/>
        </authorList>
    </citation>
    <scope>NUCLEOTIDE SEQUENCE [LARGE SCALE GENOMIC DNA]</scope>
    <source>
        <strain evidence="2">LP-2024</strain>
        <tissue evidence="2">Aerial parts of the thallus</tissue>
    </source>
</reference>